<dbReference type="EMBL" id="CAJNOQ010006734">
    <property type="protein sequence ID" value="CAF1145691.1"/>
    <property type="molecule type" value="Genomic_DNA"/>
</dbReference>
<evidence type="ECO:0000313" key="2">
    <source>
        <dbReference type="EMBL" id="CAF1145691.1"/>
    </source>
</evidence>
<proteinExistence type="predicted"/>
<dbReference type="EMBL" id="CAJNOK010011659">
    <property type="protein sequence ID" value="CAF1145263.1"/>
    <property type="molecule type" value="Genomic_DNA"/>
</dbReference>
<dbReference type="InterPro" id="IPR032675">
    <property type="entry name" value="LRR_dom_sf"/>
</dbReference>
<evidence type="ECO:0000313" key="1">
    <source>
        <dbReference type="EMBL" id="CAF1145263.1"/>
    </source>
</evidence>
<name>A0A814SGE2_9BILA</name>
<organism evidence="2 5">
    <name type="scientific">Didymodactylos carnosus</name>
    <dbReference type="NCBI Taxonomy" id="1234261"/>
    <lineage>
        <taxon>Eukaryota</taxon>
        <taxon>Metazoa</taxon>
        <taxon>Spiralia</taxon>
        <taxon>Gnathifera</taxon>
        <taxon>Rotifera</taxon>
        <taxon>Eurotatoria</taxon>
        <taxon>Bdelloidea</taxon>
        <taxon>Philodinida</taxon>
        <taxon>Philodinidae</taxon>
        <taxon>Didymodactylos</taxon>
    </lineage>
</organism>
<evidence type="ECO:0000313" key="5">
    <source>
        <dbReference type="Proteomes" id="UP000663829"/>
    </source>
</evidence>
<dbReference type="Proteomes" id="UP000663829">
    <property type="component" value="Unassembled WGS sequence"/>
</dbReference>
<reference evidence="2" key="1">
    <citation type="submission" date="2021-02" db="EMBL/GenBank/DDBJ databases">
        <authorList>
            <person name="Nowell W R."/>
        </authorList>
    </citation>
    <scope>NUCLEOTIDE SEQUENCE</scope>
</reference>
<keyword evidence="5" id="KW-1185">Reference proteome</keyword>
<gene>
    <name evidence="2" type="ORF">GPM918_LOCUS20916</name>
    <name evidence="1" type="ORF">OVA965_LOCUS21330</name>
    <name evidence="3" type="ORF">SRO942_LOCUS20913</name>
    <name evidence="4" type="ORF">TMI583_LOCUS21960</name>
</gene>
<dbReference type="SUPFAM" id="SSF52047">
    <property type="entry name" value="RNI-like"/>
    <property type="match status" value="1"/>
</dbReference>
<dbReference type="AlphaFoldDB" id="A0A814SGE2"/>
<dbReference type="EMBL" id="CAJOBA010028513">
    <property type="protein sequence ID" value="CAF3946148.1"/>
    <property type="molecule type" value="Genomic_DNA"/>
</dbReference>
<dbReference type="Gene3D" id="3.80.10.10">
    <property type="entry name" value="Ribonuclease Inhibitor"/>
    <property type="match status" value="1"/>
</dbReference>
<dbReference type="Proteomes" id="UP000682733">
    <property type="component" value="Unassembled WGS sequence"/>
</dbReference>
<evidence type="ECO:0000313" key="4">
    <source>
        <dbReference type="EMBL" id="CAF3946148.1"/>
    </source>
</evidence>
<sequence length="247" mass="29171">MAVVYFATERLFTENLDFSTKYWLNDKQWFIKCFIINNRQTCICTIPYDHDSYSQSETITNSIYNSIKAEHLDCNRIRHIRTLTINSSSVQTTGILSWLHHLTFASDILTFELIAKILKQTPFLYSLTLTSFLHPTSTVPTATFKHVKELHMTCNRHYVNNLNIIKQLMKLLPDVHYLILDYPLWPHDSLDLIFCSCPNLKSLSICANKIDETAAEMWLNKYTCLKFRKQKFYAKYDEKTRELTIWF</sequence>
<accession>A0A814SGE2</accession>
<dbReference type="EMBL" id="CAJOBC010006734">
    <property type="protein sequence ID" value="CAF3909304.1"/>
    <property type="molecule type" value="Genomic_DNA"/>
</dbReference>
<comment type="caution">
    <text evidence="2">The sequence shown here is derived from an EMBL/GenBank/DDBJ whole genome shotgun (WGS) entry which is preliminary data.</text>
</comment>
<dbReference type="Proteomes" id="UP000681722">
    <property type="component" value="Unassembled WGS sequence"/>
</dbReference>
<protein>
    <submittedName>
        <fullName evidence="2">Uncharacterized protein</fullName>
    </submittedName>
</protein>
<dbReference type="Proteomes" id="UP000677228">
    <property type="component" value="Unassembled WGS sequence"/>
</dbReference>
<evidence type="ECO:0000313" key="3">
    <source>
        <dbReference type="EMBL" id="CAF3909304.1"/>
    </source>
</evidence>